<organism evidence="2">
    <name type="scientific">Medioppia subpectinata</name>
    <dbReference type="NCBI Taxonomy" id="1979941"/>
    <lineage>
        <taxon>Eukaryota</taxon>
        <taxon>Metazoa</taxon>
        <taxon>Ecdysozoa</taxon>
        <taxon>Arthropoda</taxon>
        <taxon>Chelicerata</taxon>
        <taxon>Arachnida</taxon>
        <taxon>Acari</taxon>
        <taxon>Acariformes</taxon>
        <taxon>Sarcoptiformes</taxon>
        <taxon>Oribatida</taxon>
        <taxon>Brachypylina</taxon>
        <taxon>Oppioidea</taxon>
        <taxon>Oppiidae</taxon>
        <taxon>Medioppia</taxon>
    </lineage>
</organism>
<feature type="transmembrane region" description="Helical" evidence="1">
    <location>
        <begin position="26"/>
        <end position="45"/>
    </location>
</feature>
<sequence>MAKMNSCFQCCCTIICRMLNMRFLKWFMIILCSLATVMFLTLLILEVKFDLGEKSEHWHVFYVVLFAFGIGVCGTTAYGACRERGRLMRFFTLFLLVNILSGIASTVRNNDLWFYPIVSFVLFVICGSYVEEVCRKNKQNVESLRDVSITVQSAPQTSGVPTVCPTRPDLETRVKALLDYTADNIKRFESNNLAKVNISYDLATLANALDSIDDLSCKIYDAPTDDQSNLVDLCGKLMHWEQWTQGWIKMMDDYIRIG</sequence>
<protein>
    <submittedName>
        <fullName evidence="2">Uncharacterized protein</fullName>
    </submittedName>
</protein>
<evidence type="ECO:0000313" key="3">
    <source>
        <dbReference type="Proteomes" id="UP000759131"/>
    </source>
</evidence>
<dbReference type="Proteomes" id="UP000759131">
    <property type="component" value="Unassembled WGS sequence"/>
</dbReference>
<name>A0A7R9KP45_9ACAR</name>
<evidence type="ECO:0000256" key="1">
    <source>
        <dbReference type="SAM" id="Phobius"/>
    </source>
</evidence>
<proteinExistence type="predicted"/>
<keyword evidence="1" id="KW-1133">Transmembrane helix</keyword>
<dbReference type="EMBL" id="OC858392">
    <property type="protein sequence ID" value="CAD7626403.1"/>
    <property type="molecule type" value="Genomic_DNA"/>
</dbReference>
<gene>
    <name evidence="2" type="ORF">OSB1V03_LOCUS6836</name>
</gene>
<keyword evidence="1" id="KW-0812">Transmembrane</keyword>
<feature type="transmembrane region" description="Helical" evidence="1">
    <location>
        <begin position="113"/>
        <end position="130"/>
    </location>
</feature>
<reference evidence="2" key="1">
    <citation type="submission" date="2020-11" db="EMBL/GenBank/DDBJ databases">
        <authorList>
            <person name="Tran Van P."/>
        </authorList>
    </citation>
    <scope>NUCLEOTIDE SEQUENCE</scope>
</reference>
<accession>A0A7R9KP45</accession>
<dbReference type="AlphaFoldDB" id="A0A7R9KP45"/>
<feature type="transmembrane region" description="Helical" evidence="1">
    <location>
        <begin position="90"/>
        <end position="107"/>
    </location>
</feature>
<dbReference type="EMBL" id="CAJPIZ010003817">
    <property type="protein sequence ID" value="CAG2106833.1"/>
    <property type="molecule type" value="Genomic_DNA"/>
</dbReference>
<keyword evidence="1" id="KW-0472">Membrane</keyword>
<feature type="transmembrane region" description="Helical" evidence="1">
    <location>
        <begin position="57"/>
        <end position="78"/>
    </location>
</feature>
<evidence type="ECO:0000313" key="2">
    <source>
        <dbReference type="EMBL" id="CAD7626403.1"/>
    </source>
</evidence>
<dbReference type="OrthoDB" id="6524972at2759"/>
<keyword evidence="3" id="KW-1185">Reference proteome</keyword>